<dbReference type="EMBL" id="QJKJ01009537">
    <property type="protein sequence ID" value="RDX76338.1"/>
    <property type="molecule type" value="Genomic_DNA"/>
</dbReference>
<evidence type="ECO:0000313" key="4">
    <source>
        <dbReference type="EMBL" id="RDX76338.1"/>
    </source>
</evidence>
<dbReference type="PANTHER" id="PTHR31951">
    <property type="entry name" value="BIFUNCTIONAL INHIBITOR/LIPID-TRANSFER PROTEIN/SEED STORAGE 2S ALBUMIN SUPERFAMILY PROTEIN-RELATED"/>
    <property type="match status" value="1"/>
</dbReference>
<organism evidence="4 5">
    <name type="scientific">Mucuna pruriens</name>
    <name type="common">Velvet bean</name>
    <name type="synonym">Dolichos pruriens</name>
    <dbReference type="NCBI Taxonomy" id="157652"/>
    <lineage>
        <taxon>Eukaryota</taxon>
        <taxon>Viridiplantae</taxon>
        <taxon>Streptophyta</taxon>
        <taxon>Embryophyta</taxon>
        <taxon>Tracheophyta</taxon>
        <taxon>Spermatophyta</taxon>
        <taxon>Magnoliopsida</taxon>
        <taxon>eudicotyledons</taxon>
        <taxon>Gunneridae</taxon>
        <taxon>Pentapetalae</taxon>
        <taxon>rosids</taxon>
        <taxon>fabids</taxon>
        <taxon>Fabales</taxon>
        <taxon>Fabaceae</taxon>
        <taxon>Papilionoideae</taxon>
        <taxon>50 kb inversion clade</taxon>
        <taxon>NPAAA clade</taxon>
        <taxon>indigoferoid/millettioid clade</taxon>
        <taxon>Phaseoleae</taxon>
        <taxon>Mucuna</taxon>
    </lineage>
</organism>
<reference evidence="4" key="1">
    <citation type="submission" date="2018-05" db="EMBL/GenBank/DDBJ databases">
        <title>Draft genome of Mucuna pruriens seed.</title>
        <authorList>
            <person name="Nnadi N.E."/>
            <person name="Vos R."/>
            <person name="Hasami M.H."/>
            <person name="Devisetty U.K."/>
            <person name="Aguiy J.C."/>
        </authorList>
    </citation>
    <scope>NUCLEOTIDE SEQUENCE [LARGE SCALE GENOMIC DNA]</scope>
    <source>
        <strain evidence="4">JCA_2017</strain>
    </source>
</reference>
<dbReference type="Proteomes" id="UP000257109">
    <property type="component" value="Unassembled WGS sequence"/>
</dbReference>
<evidence type="ECO:0000313" key="5">
    <source>
        <dbReference type="Proteomes" id="UP000257109"/>
    </source>
</evidence>
<dbReference type="OrthoDB" id="1368054at2759"/>
<evidence type="ECO:0000256" key="2">
    <source>
        <dbReference type="SAM" id="SignalP"/>
    </source>
</evidence>
<feature type="domain" description="Prolamin-like" evidence="3">
    <location>
        <begin position="165"/>
        <end position="237"/>
    </location>
</feature>
<sequence length="252" mass="28395">MATLRKFSLMVLCLVISSALMVETGHSQEASNEEAEGPESSYGKYLANCASKLSQKCGNEIFSAIFYGTEKVSIECCDKLVNEVGKVCNDDMTDYILQLPKFVSKDVEILERSQRVWEDCVVLDYPLLEPIGHSYDDVSEPSESPSGEPNYTLGPLSSYEEYLNNCAARLYPNCGDEMFSAIFFGNQTVTYDCCFQLVNDVGKLCHDDMVKYILKLPEYGPNQTEILHRSEIIWNDCLYLYYPVLELTGADM</sequence>
<feature type="chain" id="PRO_5016811541" description="Prolamin-like domain-containing protein" evidence="2">
    <location>
        <begin position="28"/>
        <end position="252"/>
    </location>
</feature>
<evidence type="ECO:0000259" key="3">
    <source>
        <dbReference type="Pfam" id="PF05617"/>
    </source>
</evidence>
<accession>A0A371FDG5</accession>
<protein>
    <recommendedName>
        <fullName evidence="3">Prolamin-like domain-containing protein</fullName>
    </recommendedName>
</protein>
<name>A0A371FDG5_MUCPR</name>
<feature type="signal peptide" evidence="2">
    <location>
        <begin position="1"/>
        <end position="27"/>
    </location>
</feature>
<dbReference type="PANTHER" id="PTHR31951:SF22">
    <property type="entry name" value="ECA1 GAMETOGENESIS RELATED FAMILY"/>
    <property type="match status" value="1"/>
</dbReference>
<dbReference type="Pfam" id="PF05617">
    <property type="entry name" value="Prolamin_like"/>
    <property type="match status" value="2"/>
</dbReference>
<proteinExistence type="predicted"/>
<gene>
    <name evidence="4" type="ORF">CR513_43679</name>
</gene>
<evidence type="ECO:0000256" key="1">
    <source>
        <dbReference type="ARBA" id="ARBA00022729"/>
    </source>
</evidence>
<feature type="non-terminal residue" evidence="4">
    <location>
        <position position="1"/>
    </location>
</feature>
<dbReference type="AlphaFoldDB" id="A0A371FDG5"/>
<dbReference type="InterPro" id="IPR008502">
    <property type="entry name" value="Prolamin-like"/>
</dbReference>
<keyword evidence="1 2" id="KW-0732">Signal</keyword>
<comment type="caution">
    <text evidence="4">The sequence shown here is derived from an EMBL/GenBank/DDBJ whole genome shotgun (WGS) entry which is preliminary data.</text>
</comment>
<feature type="domain" description="Prolamin-like" evidence="3">
    <location>
        <begin position="48"/>
        <end position="121"/>
    </location>
</feature>
<keyword evidence="5" id="KW-1185">Reference proteome</keyword>